<evidence type="ECO:0000313" key="1">
    <source>
        <dbReference type="EMBL" id="SFZ81053.1"/>
    </source>
</evidence>
<dbReference type="RefSeq" id="WP_100210883.1">
    <property type="nucleotide sequence ID" value="NZ_CP138495.1"/>
</dbReference>
<dbReference type="Proteomes" id="UP000231564">
    <property type="component" value="Chromosome MARIT"/>
</dbReference>
<dbReference type="AlphaFoldDB" id="A0A2H1E7M4"/>
<dbReference type="GeneID" id="47722493"/>
<name>A0A2H1E7M4_9FLAO</name>
<accession>A0A2H1E7M4</accession>
<proteinExistence type="predicted"/>
<evidence type="ECO:0000313" key="2">
    <source>
        <dbReference type="Proteomes" id="UP000231564"/>
    </source>
</evidence>
<sequence length="364" mass="43219">MSIVKVQINHTKNLNKEVLASHLYDLIGEEYNLNEDDVEDYFEIENVYKLPNDSFISIFIIDFPALEHNRDFQPKDTVKSYLDTINRLEEVIGLVKLQDDFLQKVAIQYFNKLFAIEMELRNVLTYILTYDEKSIEKGVFKDFGIQLAESYKDNEVNDNYENGLYYILFNHYASFGEPKRLKAEQVSEILQDVSLSDFQEFKDRLQKRYITEERHTEFLFSIKLKLKPLEEIRNSVMHIRNLSNTKMSNFDKAVNDFGTDKGVQSLITDFWTAENEELKEQTWLSLAEKEVEKFQLRKEGEIWLVDVNYGTFILKNDIDEFEDMDEVKNYIYEELKDSVEINDFEPDCKEQIDTWVDEKLMIAE</sequence>
<dbReference type="EMBL" id="LT634361">
    <property type="protein sequence ID" value="SFZ81053.1"/>
    <property type="molecule type" value="Genomic_DNA"/>
</dbReference>
<protein>
    <submittedName>
        <fullName evidence="1">Uncharacterized protein</fullName>
    </submittedName>
</protein>
<reference evidence="1 2" key="1">
    <citation type="submission" date="2016-11" db="EMBL/GenBank/DDBJ databases">
        <authorList>
            <person name="Jaros S."/>
            <person name="Januszkiewicz K."/>
            <person name="Wedrychowicz H."/>
        </authorList>
    </citation>
    <scope>NUCLEOTIDE SEQUENCE [LARGE SCALE GENOMIC DNA]</scope>
    <source>
        <strain evidence="1">NCIMB 2154T</strain>
    </source>
</reference>
<dbReference type="KEGG" id="tmar:MARIT_0928"/>
<dbReference type="OrthoDB" id="581614at2"/>
<organism evidence="1 2">
    <name type="scientific">Tenacibaculum maritimum NCIMB 2154</name>
    <dbReference type="NCBI Taxonomy" id="1349785"/>
    <lineage>
        <taxon>Bacteria</taxon>
        <taxon>Pseudomonadati</taxon>
        <taxon>Bacteroidota</taxon>
        <taxon>Flavobacteriia</taxon>
        <taxon>Flavobacteriales</taxon>
        <taxon>Flavobacteriaceae</taxon>
        <taxon>Tenacibaculum</taxon>
    </lineage>
</organism>
<gene>
    <name evidence="1" type="ORF">MARIT_0928</name>
</gene>
<keyword evidence="2" id="KW-1185">Reference proteome</keyword>